<dbReference type="HOGENOM" id="CLU_062618_6_2_11"/>
<evidence type="ECO:0000313" key="7">
    <source>
        <dbReference type="EMBL" id="EDY65699.1"/>
    </source>
</evidence>
<dbReference type="InterPro" id="IPR005471">
    <property type="entry name" value="Tscrpt_reg_IclR_N"/>
</dbReference>
<dbReference type="PANTHER" id="PTHR30136:SF24">
    <property type="entry name" value="HTH-TYPE TRANSCRIPTIONAL REPRESSOR ALLR"/>
    <property type="match status" value="1"/>
</dbReference>
<dbReference type="InterPro" id="IPR050707">
    <property type="entry name" value="HTH_MetabolicPath_Reg"/>
</dbReference>
<dbReference type="GO" id="GO:0003700">
    <property type="term" value="F:DNA-binding transcription factor activity"/>
    <property type="evidence" value="ECO:0007669"/>
    <property type="project" value="TreeGrafter"/>
</dbReference>
<keyword evidence="1" id="KW-0805">Transcription regulation</keyword>
<dbReference type="PROSITE" id="PS51077">
    <property type="entry name" value="HTH_ICLR"/>
    <property type="match status" value="1"/>
</dbReference>
<feature type="region of interest" description="Disordered" evidence="4">
    <location>
        <begin position="1"/>
        <end position="27"/>
    </location>
</feature>
<evidence type="ECO:0000313" key="8">
    <source>
        <dbReference type="Proteomes" id="UP000002805"/>
    </source>
</evidence>
<evidence type="ECO:0000256" key="3">
    <source>
        <dbReference type="ARBA" id="ARBA00023163"/>
    </source>
</evidence>
<feature type="domain" description="IclR-ED" evidence="6">
    <location>
        <begin position="86"/>
        <end position="267"/>
    </location>
</feature>
<dbReference type="Gene3D" id="3.30.450.40">
    <property type="match status" value="1"/>
</dbReference>
<evidence type="ECO:0000259" key="5">
    <source>
        <dbReference type="PROSITE" id="PS51077"/>
    </source>
</evidence>
<keyword evidence="3" id="KW-0804">Transcription</keyword>
<dbReference type="EMBL" id="CM000950">
    <property type="protein sequence ID" value="EDY65699.1"/>
    <property type="molecule type" value="Genomic_DNA"/>
</dbReference>
<sequence>MERSQRQNGPGRNMSMAKPAGPTGPQSVDRALEILDAVADAPGPVGAKALARRLGCSLSTVYHLLGPLTARGHLVRTSAGYAPGPRVAALHRSYRRHLGLGPRIAELLPRLRRATGAEAYFTAYRDGRIVMIDSTVPVTDVAHPFAPGPETRAHATAHGKALLAALPRPARRRYLAEHGMARFTDRTITGAERFEAELARVRGQGYAVSIGEADPAFTCLATTLPERPGGADGVVHALSVSLPTGEFRRRHGEILAAVVRAASDAPW</sequence>
<evidence type="ECO:0000256" key="2">
    <source>
        <dbReference type="ARBA" id="ARBA00023125"/>
    </source>
</evidence>
<dbReference type="InterPro" id="IPR014757">
    <property type="entry name" value="Tscrpt_reg_IclR_C"/>
</dbReference>
<reference evidence="8" key="1">
    <citation type="submission" date="2008-02" db="EMBL/GenBank/DDBJ databases">
        <authorList>
            <consortium name="The Broad Institute Genome Sequencing Platform"/>
            <person name="Fischbach M."/>
            <person name="Ward D."/>
            <person name="Young S."/>
            <person name="Jaffe D."/>
            <person name="Gnerre S."/>
            <person name="Berlin A."/>
            <person name="Heiman D."/>
            <person name="Hepburn T."/>
            <person name="Sykes S."/>
            <person name="Alvarado L."/>
            <person name="Kodira C.D."/>
            <person name="Straight P."/>
            <person name="Clardy J."/>
            <person name="Hung D."/>
            <person name="Kolter R."/>
            <person name="Mekalanos J."/>
            <person name="Walker S."/>
            <person name="Walsh C.T."/>
            <person name="Lander E."/>
            <person name="Galagan J."/>
            <person name="Nusbaum C."/>
            <person name="Birren B."/>
        </authorList>
    </citation>
    <scope>NUCLEOTIDE SEQUENCE [LARGE SCALE GENOMIC DNA]</scope>
    <source>
        <strain evidence="8">ATCC 25486 / DSM 40338 / CBS 914.69 / JCM 4507 / NBRC 13074 / NRRL 2958 / 5647</strain>
    </source>
</reference>
<keyword evidence="8" id="KW-1185">Reference proteome</keyword>
<dbReference type="Pfam" id="PF09339">
    <property type="entry name" value="HTH_IclR"/>
    <property type="match status" value="1"/>
</dbReference>
<evidence type="ECO:0000256" key="4">
    <source>
        <dbReference type="SAM" id="MobiDB-lite"/>
    </source>
</evidence>
<dbReference type="InterPro" id="IPR029016">
    <property type="entry name" value="GAF-like_dom_sf"/>
</dbReference>
<evidence type="ECO:0000256" key="1">
    <source>
        <dbReference type="ARBA" id="ARBA00023015"/>
    </source>
</evidence>
<dbReference type="PROSITE" id="PS51078">
    <property type="entry name" value="ICLR_ED"/>
    <property type="match status" value="1"/>
</dbReference>
<name>B5HFT8_STRE2</name>
<accession>B5HFT8</accession>
<dbReference type="SUPFAM" id="SSF55781">
    <property type="entry name" value="GAF domain-like"/>
    <property type="match status" value="1"/>
</dbReference>
<feature type="domain" description="HTH iclR-type" evidence="5">
    <location>
        <begin position="25"/>
        <end position="85"/>
    </location>
</feature>
<organism evidence="7 8">
    <name type="scientific">Streptomyces pristinaespiralis (strain ATCC 25486 / DSM 40338 / CBS 914.69 / JCM 4507 / KCC S-0507 / NBRC 13074 / NRRL 2958 / 5647)</name>
    <dbReference type="NCBI Taxonomy" id="457429"/>
    <lineage>
        <taxon>Bacteria</taxon>
        <taxon>Bacillati</taxon>
        <taxon>Actinomycetota</taxon>
        <taxon>Actinomycetes</taxon>
        <taxon>Kitasatosporales</taxon>
        <taxon>Streptomycetaceae</taxon>
        <taxon>Streptomyces</taxon>
    </lineage>
</organism>
<dbReference type="InterPro" id="IPR036390">
    <property type="entry name" value="WH_DNA-bd_sf"/>
</dbReference>
<dbReference type="GO" id="GO:0045892">
    <property type="term" value="P:negative regulation of DNA-templated transcription"/>
    <property type="evidence" value="ECO:0007669"/>
    <property type="project" value="TreeGrafter"/>
</dbReference>
<evidence type="ECO:0000259" key="6">
    <source>
        <dbReference type="PROSITE" id="PS51078"/>
    </source>
</evidence>
<gene>
    <name evidence="7" type="ORF">SSDG_03904</name>
</gene>
<proteinExistence type="predicted"/>
<keyword evidence="2" id="KW-0238">DNA-binding</keyword>
<dbReference type="SUPFAM" id="SSF46785">
    <property type="entry name" value="Winged helix' DNA-binding domain"/>
    <property type="match status" value="1"/>
</dbReference>
<feature type="compositionally biased region" description="Polar residues" evidence="4">
    <location>
        <begin position="1"/>
        <end position="10"/>
    </location>
</feature>
<dbReference type="Proteomes" id="UP000002805">
    <property type="component" value="Chromosome"/>
</dbReference>
<protein>
    <submittedName>
        <fullName evidence="7">IclR-family transcriptional regulator</fullName>
    </submittedName>
</protein>
<dbReference type="eggNOG" id="COG1414">
    <property type="taxonomic scope" value="Bacteria"/>
</dbReference>
<dbReference type="SMART" id="SM00346">
    <property type="entry name" value="HTH_ICLR"/>
    <property type="match status" value="1"/>
</dbReference>
<dbReference type="InterPro" id="IPR036388">
    <property type="entry name" value="WH-like_DNA-bd_sf"/>
</dbReference>
<dbReference type="Pfam" id="PF01614">
    <property type="entry name" value="IclR_C"/>
    <property type="match status" value="1"/>
</dbReference>
<dbReference type="PANTHER" id="PTHR30136">
    <property type="entry name" value="HELIX-TURN-HELIX TRANSCRIPTIONAL REGULATOR, ICLR FAMILY"/>
    <property type="match status" value="1"/>
</dbReference>
<dbReference type="GO" id="GO:0003677">
    <property type="term" value="F:DNA binding"/>
    <property type="evidence" value="ECO:0007669"/>
    <property type="project" value="UniProtKB-KW"/>
</dbReference>
<dbReference type="AlphaFoldDB" id="B5HFT8"/>
<dbReference type="Gene3D" id="1.10.10.10">
    <property type="entry name" value="Winged helix-like DNA-binding domain superfamily/Winged helix DNA-binding domain"/>
    <property type="match status" value="1"/>
</dbReference>
<reference evidence="8" key="2">
    <citation type="submission" date="2009-10" db="EMBL/GenBank/DDBJ databases">
        <title>The genome sequence of Streptomyces pristinaespiralis strain ATCC 25486.</title>
        <authorList>
            <consortium name="The Broad Institute Genome Sequencing Platform"/>
            <consortium name="Broad Institute Microbial Sequencing Center"/>
            <person name="Fischbach M."/>
            <person name="Godfrey P."/>
            <person name="Ward D."/>
            <person name="Young S."/>
            <person name="Zeng Q."/>
            <person name="Koehrsen M."/>
            <person name="Alvarado L."/>
            <person name="Berlin A.M."/>
            <person name="Bochicchio J."/>
            <person name="Borenstein D."/>
            <person name="Chapman S.B."/>
            <person name="Chen Z."/>
            <person name="Engels R."/>
            <person name="Freedman E."/>
            <person name="Gellesch M."/>
            <person name="Goldberg J."/>
            <person name="Griggs A."/>
            <person name="Gujja S."/>
            <person name="Heilman E.R."/>
            <person name="Heiman D.I."/>
            <person name="Hepburn T.A."/>
            <person name="Howarth C."/>
            <person name="Jen D."/>
            <person name="Larson L."/>
            <person name="Lewis B."/>
            <person name="Mehta T."/>
            <person name="Park D."/>
            <person name="Pearson M."/>
            <person name="Richards J."/>
            <person name="Roberts A."/>
            <person name="Saif S."/>
            <person name="Shea T.D."/>
            <person name="Shenoy N."/>
            <person name="Sisk P."/>
            <person name="Stolte C."/>
            <person name="Sykes S.N."/>
            <person name="Thomson T."/>
            <person name="Walk T."/>
            <person name="White J."/>
            <person name="Yandava C."/>
            <person name="Straight P."/>
            <person name="Clardy J."/>
            <person name="Hung D."/>
            <person name="Kolter R."/>
            <person name="Mekalanos J."/>
            <person name="Walker S."/>
            <person name="Walsh C.T."/>
            <person name="Wieland-Brown L.C."/>
            <person name="Haas B."/>
            <person name="Nusbaum C."/>
            <person name="Birren B."/>
        </authorList>
    </citation>
    <scope>NUCLEOTIDE SEQUENCE [LARGE SCALE GENOMIC DNA]</scope>
    <source>
        <strain evidence="8">ATCC 25486 / DSM 40338 / CBS 914.69 / JCM 4507 / NBRC 13074 / NRRL 2958 / 5647</strain>
    </source>
</reference>